<keyword evidence="2" id="KW-0812">Transmembrane</keyword>
<feature type="transmembrane region" description="Helical" evidence="2">
    <location>
        <begin position="89"/>
        <end position="110"/>
    </location>
</feature>
<keyword evidence="2" id="KW-1133">Transmembrane helix</keyword>
<reference evidence="3" key="1">
    <citation type="submission" date="2022-04" db="EMBL/GenBank/DDBJ databases">
        <title>A functionally conserved STORR gene fusion in Papaver species that diverged 16.8 million years ago.</title>
        <authorList>
            <person name="Catania T."/>
        </authorList>
    </citation>
    <scope>NUCLEOTIDE SEQUENCE</scope>
    <source>
        <strain evidence="3">S-188037</strain>
    </source>
</reference>
<organism evidence="3 4">
    <name type="scientific">Papaver atlanticum</name>
    <dbReference type="NCBI Taxonomy" id="357466"/>
    <lineage>
        <taxon>Eukaryota</taxon>
        <taxon>Viridiplantae</taxon>
        <taxon>Streptophyta</taxon>
        <taxon>Embryophyta</taxon>
        <taxon>Tracheophyta</taxon>
        <taxon>Spermatophyta</taxon>
        <taxon>Magnoliopsida</taxon>
        <taxon>Ranunculales</taxon>
        <taxon>Papaveraceae</taxon>
        <taxon>Papaveroideae</taxon>
        <taxon>Papaver</taxon>
    </lineage>
</organism>
<proteinExistence type="predicted"/>
<sequence>LNGIQIHGVAEPQEPQPVDGIEEPNANQEPQPVDGIEEPNANQEAQTAVDIENDLKFALGLFTASAGSTVAAIAAGFKGKAVSHPVAFHAFASLILIALITDSIAILLGLKRPFISHLARIVRYTLCVSLTSLIFADIWAVSFVLIGNLTGRIVAVVFLSVFITASIIVSVVL</sequence>
<feature type="transmembrane region" description="Helical" evidence="2">
    <location>
        <begin position="122"/>
        <end position="147"/>
    </location>
</feature>
<dbReference type="AlphaFoldDB" id="A0AAD4S7S2"/>
<comment type="caution">
    <text evidence="3">The sequence shown here is derived from an EMBL/GenBank/DDBJ whole genome shotgun (WGS) entry which is preliminary data.</text>
</comment>
<evidence type="ECO:0000256" key="1">
    <source>
        <dbReference type="SAM" id="MobiDB-lite"/>
    </source>
</evidence>
<dbReference type="EMBL" id="JAJJMB010013076">
    <property type="protein sequence ID" value="KAI3871150.1"/>
    <property type="molecule type" value="Genomic_DNA"/>
</dbReference>
<feature type="transmembrane region" description="Helical" evidence="2">
    <location>
        <begin position="153"/>
        <end position="172"/>
    </location>
</feature>
<feature type="non-terminal residue" evidence="3">
    <location>
        <position position="1"/>
    </location>
</feature>
<evidence type="ECO:0000313" key="4">
    <source>
        <dbReference type="Proteomes" id="UP001202328"/>
    </source>
</evidence>
<accession>A0AAD4S7S2</accession>
<feature type="transmembrane region" description="Helical" evidence="2">
    <location>
        <begin position="57"/>
        <end position="77"/>
    </location>
</feature>
<keyword evidence="4" id="KW-1185">Reference proteome</keyword>
<evidence type="ECO:0000313" key="3">
    <source>
        <dbReference type="EMBL" id="KAI3871150.1"/>
    </source>
</evidence>
<gene>
    <name evidence="3" type="ORF">MKW98_015050</name>
</gene>
<feature type="region of interest" description="Disordered" evidence="1">
    <location>
        <begin position="1"/>
        <end position="38"/>
    </location>
</feature>
<dbReference type="Proteomes" id="UP001202328">
    <property type="component" value="Unassembled WGS sequence"/>
</dbReference>
<evidence type="ECO:0000256" key="2">
    <source>
        <dbReference type="SAM" id="Phobius"/>
    </source>
</evidence>
<keyword evidence="2" id="KW-0472">Membrane</keyword>
<name>A0AAD4S7S2_9MAGN</name>
<protein>
    <submittedName>
        <fullName evidence="3">Uncharacterized protein</fullName>
    </submittedName>
</protein>